<dbReference type="RefSeq" id="WP_346187389.1">
    <property type="nucleotide sequence ID" value="NZ_BAABRL010000002.1"/>
</dbReference>
<evidence type="ECO:0000256" key="4">
    <source>
        <dbReference type="PROSITE-ProRule" id="PRU00433"/>
    </source>
</evidence>
<dbReference type="PROSITE" id="PS51007">
    <property type="entry name" value="CYTC"/>
    <property type="match status" value="1"/>
</dbReference>
<dbReference type="InterPro" id="IPR016024">
    <property type="entry name" value="ARM-type_fold"/>
</dbReference>
<dbReference type="SUPFAM" id="SSF52266">
    <property type="entry name" value="SGNH hydrolase"/>
    <property type="match status" value="1"/>
</dbReference>
<reference evidence="7 8" key="1">
    <citation type="submission" date="2024-02" db="EMBL/GenBank/DDBJ databases">
        <title>Rubritalea halochordaticola NBRC 107102.</title>
        <authorList>
            <person name="Ichikawa N."/>
            <person name="Katano-Makiyama Y."/>
            <person name="Hidaka K."/>
        </authorList>
    </citation>
    <scope>NUCLEOTIDE SEQUENCE [LARGE SCALE GENOMIC DNA]</scope>
    <source>
        <strain evidence="7 8">NBRC 107102</strain>
    </source>
</reference>
<evidence type="ECO:0000256" key="3">
    <source>
        <dbReference type="ARBA" id="ARBA00023004"/>
    </source>
</evidence>
<evidence type="ECO:0000256" key="5">
    <source>
        <dbReference type="SAM" id="SignalP"/>
    </source>
</evidence>
<dbReference type="InterPro" id="IPR029062">
    <property type="entry name" value="Class_I_gatase-like"/>
</dbReference>
<feature type="domain" description="Cytochrome c" evidence="6">
    <location>
        <begin position="1245"/>
        <end position="1338"/>
    </location>
</feature>
<protein>
    <recommendedName>
        <fullName evidence="6">Cytochrome c domain-containing protein</fullName>
    </recommendedName>
</protein>
<dbReference type="Gene3D" id="1.10.760.10">
    <property type="entry name" value="Cytochrome c-like domain"/>
    <property type="match status" value="1"/>
</dbReference>
<dbReference type="EMBL" id="BAABRL010000002">
    <property type="protein sequence ID" value="GAA5494412.1"/>
    <property type="molecule type" value="Genomic_DNA"/>
</dbReference>
<dbReference type="SUPFAM" id="SSF46626">
    <property type="entry name" value="Cytochrome c"/>
    <property type="match status" value="1"/>
</dbReference>
<dbReference type="Gene3D" id="2.120.10.30">
    <property type="entry name" value="TolB, C-terminal domain"/>
    <property type="match status" value="1"/>
</dbReference>
<dbReference type="Gene3D" id="3.40.50.1110">
    <property type="entry name" value="SGNH hydrolase"/>
    <property type="match status" value="1"/>
</dbReference>
<sequence>MKPSITIAFTATLTIGALQAAQPADHLVLEPAGKANGKHVVLLSGDEEYRSEESMPMLAQILSSQGFKCTVLFSVDENGIVNPDNQKSLSNSISLDSADAIVIGLRFRNWDDTSMQRFENALERGTPIVALRTSTHAFKFPKDSKWFKYSFNASKETGWHRGFGRQVLGETWVSHHGKHKVQGTRSVVEAENKNHPVLNGVGEIFGTTDVYGANPLKPSTILLRGQVTKTLDPKSPALEGKKNDPMQPIAWTREFKHEDGTVNRILTTTIGAATDLVDEDLRRLVVNGVYWGLKMDVPAKADVTLPGAWNPSPYSFKAYQKNKKPEDFLIKASTSKLDIVPTAEVTAPEKLNVGKGNNIVIEGAGLASRMAKFGQFETELYVRYPEADLTIRNKADEGNTPGFRPHPGRNDQYAFPGAKDLVRDEFKKGTGARGHFETPDQWTTRLKADTIISFFGFNSSFGGPSDVERFKKELAAYIDHTLSQKYNGKSAPQLAIVSPIAIEDVSDLYDVPSPDERNENLKLYTEAMKVVCAEHGALFVDVFTPSLEWYKSSKDKLTIDGLQLTDAGYAKLAPYLADKIFGKTGAKAEDRRAKVLAAVQEKNWMWHQDYKIPNGVHVYGRRYNPFGPQNYPHELKKTREMTVLRDKAIWSLAKGNDFDLMASLAKLDKETYQLPEVPTNYKPSNKNGTEEYKYGDAALKELNVPEGFKIELFADERMFKELANPVQISFDNKGRLWVACMPSYPHYKVGDPKPTDSLLILEDTDNDGKADKKTVFAGDLHIPIGFEIAPEGVYVSQSDSLVLLKDTDGDDKYDEKEIIASGFDDHDTHHAISAFCVDPSGAIYMGEGVFLHSNIETPYGPVRGTNGGFMRYNPAKRHLERTAQLNIPNPWGIAFDEYGQNFFLHTSGTALNWMMPGTIKPKYGHGFNASRNLVAQHNVRPTSGLEFVSSRHFPEEMQGDILINNNIGFLGIKQHKVESEGTGYKLTYRQDLLKSNDGNFRPVDLEFAPDGSLYLIDWSNTLIGHMQHNARDPYRDHVHGRVYRITYPSRPLVKPANVAGAPIKELLENLKLPEYRTRYRTRRELRGRKAAEVLPALKQWVAGLDKNDPNYDHNRLEALWVTWGLNEVDATLLKELLGSSDYRVRAAAVRTLRYNLDKVDDAEALLLAAAQDEHGQVRLEAVVSASWMGKAEGLPIVDAAMKKPVDNWMKGSFNRAHGDLSGQTTEEIDPEVAKLKKQYKGAKLKTMLLGHEVYHREAHCVTCHQADGKGLPAANFPPITKTKWVNEDPDRLIKLTLKGLMGPITVQGKEYNGSMTPFEGLLNDKEMAAVLTYVRNSFGNNGSDISPDQVKKIRSEIKAQKLLFNAPDLLKQHPHKN</sequence>
<evidence type="ECO:0000313" key="7">
    <source>
        <dbReference type="EMBL" id="GAA5494412.1"/>
    </source>
</evidence>
<proteinExistence type="predicted"/>
<dbReference type="InterPro" id="IPR013830">
    <property type="entry name" value="SGNH_hydro"/>
</dbReference>
<dbReference type="SUPFAM" id="SSF48371">
    <property type="entry name" value="ARM repeat"/>
    <property type="match status" value="1"/>
</dbReference>
<comment type="caution">
    <text evidence="7">The sequence shown here is derived from an EMBL/GenBank/DDBJ whole genome shotgun (WGS) entry which is preliminary data.</text>
</comment>
<dbReference type="InterPro" id="IPR055557">
    <property type="entry name" value="DUF7133"/>
</dbReference>
<name>A0ABP9UVM0_9BACT</name>
<keyword evidence="8" id="KW-1185">Reference proteome</keyword>
<dbReference type="InterPro" id="IPR009056">
    <property type="entry name" value="Cyt_c-like_dom"/>
</dbReference>
<keyword evidence="2 4" id="KW-0479">Metal-binding</keyword>
<dbReference type="Pfam" id="PF13646">
    <property type="entry name" value="HEAT_2"/>
    <property type="match status" value="1"/>
</dbReference>
<dbReference type="PANTHER" id="PTHR33546">
    <property type="entry name" value="LARGE, MULTIFUNCTIONAL SECRETED PROTEIN-RELATED"/>
    <property type="match status" value="1"/>
</dbReference>
<keyword evidence="1 4" id="KW-0349">Heme</keyword>
<dbReference type="Gene3D" id="1.25.10.10">
    <property type="entry name" value="Leucine-rich Repeat Variant"/>
    <property type="match status" value="1"/>
</dbReference>
<keyword evidence="5" id="KW-0732">Signal</keyword>
<dbReference type="Gene3D" id="3.40.50.880">
    <property type="match status" value="1"/>
</dbReference>
<dbReference type="SUPFAM" id="SSF52317">
    <property type="entry name" value="Class I glutamine amidotransferase-like"/>
    <property type="match status" value="1"/>
</dbReference>
<evidence type="ECO:0000256" key="2">
    <source>
        <dbReference type="ARBA" id="ARBA00022723"/>
    </source>
</evidence>
<organism evidence="7 8">
    <name type="scientific">Rubritalea halochordaticola</name>
    <dbReference type="NCBI Taxonomy" id="714537"/>
    <lineage>
        <taxon>Bacteria</taxon>
        <taxon>Pseudomonadati</taxon>
        <taxon>Verrucomicrobiota</taxon>
        <taxon>Verrucomicrobiia</taxon>
        <taxon>Verrucomicrobiales</taxon>
        <taxon>Rubritaleaceae</taxon>
        <taxon>Rubritalea</taxon>
    </lineage>
</organism>
<dbReference type="Pfam" id="PF00034">
    <property type="entry name" value="Cytochrom_C"/>
    <property type="match status" value="1"/>
</dbReference>
<dbReference type="Proteomes" id="UP001424741">
    <property type="component" value="Unassembled WGS sequence"/>
</dbReference>
<accession>A0ABP9UVM0</accession>
<dbReference type="Pfam" id="PF13472">
    <property type="entry name" value="Lipase_GDSL_2"/>
    <property type="match status" value="1"/>
</dbReference>
<dbReference type="Pfam" id="PF23500">
    <property type="entry name" value="DUF7133"/>
    <property type="match status" value="1"/>
</dbReference>
<dbReference type="NCBIfam" id="TIGR02604">
    <property type="entry name" value="Piru_Ver_Nterm"/>
    <property type="match status" value="1"/>
</dbReference>
<feature type="signal peptide" evidence="5">
    <location>
        <begin position="1"/>
        <end position="20"/>
    </location>
</feature>
<dbReference type="CDD" id="cd01834">
    <property type="entry name" value="SGNH_hydrolase_like_2"/>
    <property type="match status" value="1"/>
</dbReference>
<dbReference type="SUPFAM" id="SSF63829">
    <property type="entry name" value="Calcium-dependent phosphotriesterase"/>
    <property type="match status" value="1"/>
</dbReference>
<dbReference type="InterPro" id="IPR011042">
    <property type="entry name" value="6-blade_b-propeller_TolB-like"/>
</dbReference>
<evidence type="ECO:0000259" key="6">
    <source>
        <dbReference type="PROSITE" id="PS51007"/>
    </source>
</evidence>
<dbReference type="InterPro" id="IPR036909">
    <property type="entry name" value="Cyt_c-like_dom_sf"/>
</dbReference>
<dbReference type="PANTHER" id="PTHR33546:SF1">
    <property type="entry name" value="LARGE, MULTIFUNCTIONAL SECRETED PROTEIN"/>
    <property type="match status" value="1"/>
</dbReference>
<evidence type="ECO:0000256" key="1">
    <source>
        <dbReference type="ARBA" id="ARBA00022617"/>
    </source>
</evidence>
<gene>
    <name evidence="7" type="ORF">Rhal01_00573</name>
</gene>
<dbReference type="InterPro" id="IPR013428">
    <property type="entry name" value="Membrane-bound_put_N"/>
</dbReference>
<dbReference type="InterPro" id="IPR011989">
    <property type="entry name" value="ARM-like"/>
</dbReference>
<keyword evidence="3 4" id="KW-0408">Iron</keyword>
<evidence type="ECO:0000313" key="8">
    <source>
        <dbReference type="Proteomes" id="UP001424741"/>
    </source>
</evidence>
<dbReference type="InterPro" id="IPR036514">
    <property type="entry name" value="SGNH_hydro_sf"/>
</dbReference>
<feature type="chain" id="PRO_5045628768" description="Cytochrome c domain-containing protein" evidence="5">
    <location>
        <begin position="21"/>
        <end position="1377"/>
    </location>
</feature>